<protein>
    <submittedName>
        <fullName evidence="4">TetR family transcriptional regulator</fullName>
    </submittedName>
</protein>
<dbReference type="Pfam" id="PF17938">
    <property type="entry name" value="TetR_C_29"/>
    <property type="match status" value="1"/>
</dbReference>
<comment type="caution">
    <text evidence="4">The sequence shown here is derived from an EMBL/GenBank/DDBJ whole genome shotgun (WGS) entry which is preliminary data.</text>
</comment>
<sequence>MECGRKGRNVKGISDAVAGTALMGGENLRARCVTGRPQPKIPLASLPTGQALDGERQDLVPVAETTILPESEIAKKPERRSRAESREQAINQIIDIATNEFVEKGLAGARIDEIAGKATKRKIYYYFEGKDELYRAVLQRAYARVRESEAEVDIESGSATDALRRLIEHDVRYHARHPELVRLVMNENIHRAEHLKQIEGLPQGNRRVIGILESIIARGQAEGTFRDGIDPVDLHLNLTALSFYNVSNQFTFAHNFGVDMTSPEAIERRAGQVADIILAWVTKKD</sequence>
<evidence type="ECO:0000259" key="2">
    <source>
        <dbReference type="Pfam" id="PF00440"/>
    </source>
</evidence>
<evidence type="ECO:0000256" key="1">
    <source>
        <dbReference type="ARBA" id="ARBA00023125"/>
    </source>
</evidence>
<keyword evidence="1" id="KW-0238">DNA-binding</keyword>
<dbReference type="PATRIC" id="fig|48936.3.peg.2144"/>
<evidence type="ECO:0000259" key="3">
    <source>
        <dbReference type="Pfam" id="PF17938"/>
    </source>
</evidence>
<keyword evidence="5" id="KW-1185">Reference proteome</keyword>
<dbReference type="SUPFAM" id="SSF48498">
    <property type="entry name" value="Tetracyclin repressor-like, C-terminal domain"/>
    <property type="match status" value="1"/>
</dbReference>
<feature type="domain" description="HTH tetR-type" evidence="2">
    <location>
        <begin position="93"/>
        <end position="137"/>
    </location>
</feature>
<dbReference type="InterPro" id="IPR041474">
    <property type="entry name" value="NicS_C"/>
</dbReference>
<proteinExistence type="predicted"/>
<dbReference type="InterPro" id="IPR036271">
    <property type="entry name" value="Tet_transcr_reg_TetR-rel_C_sf"/>
</dbReference>
<dbReference type="EMBL" id="JRVC01000009">
    <property type="protein sequence ID" value="KHS46545.1"/>
    <property type="molecule type" value="Genomic_DNA"/>
</dbReference>
<dbReference type="Proteomes" id="UP000031338">
    <property type="component" value="Unassembled WGS sequence"/>
</dbReference>
<name>A0A0B9AB50_9SPHN</name>
<accession>A0A0B9AB50</accession>
<gene>
    <name evidence="4" type="ORF">NJ75_02136</name>
</gene>
<dbReference type="Pfam" id="PF00440">
    <property type="entry name" value="TetR_N"/>
    <property type="match status" value="1"/>
</dbReference>
<dbReference type="InterPro" id="IPR001647">
    <property type="entry name" value="HTH_TetR"/>
</dbReference>
<dbReference type="STRING" id="48936.NJ75_02136"/>
<organism evidence="4 5">
    <name type="scientific">Novosphingobium subterraneum</name>
    <dbReference type="NCBI Taxonomy" id="48936"/>
    <lineage>
        <taxon>Bacteria</taxon>
        <taxon>Pseudomonadati</taxon>
        <taxon>Pseudomonadota</taxon>
        <taxon>Alphaproteobacteria</taxon>
        <taxon>Sphingomonadales</taxon>
        <taxon>Sphingomonadaceae</taxon>
        <taxon>Novosphingobium</taxon>
    </lineage>
</organism>
<evidence type="ECO:0000313" key="5">
    <source>
        <dbReference type="Proteomes" id="UP000031338"/>
    </source>
</evidence>
<evidence type="ECO:0000313" key="4">
    <source>
        <dbReference type="EMBL" id="KHS46545.1"/>
    </source>
</evidence>
<dbReference type="PANTHER" id="PTHR30328">
    <property type="entry name" value="TRANSCRIPTIONAL REPRESSOR"/>
    <property type="match status" value="1"/>
</dbReference>
<dbReference type="InterPro" id="IPR050109">
    <property type="entry name" value="HTH-type_TetR-like_transc_reg"/>
</dbReference>
<feature type="domain" description="HTH-type transcriptional repressor NicS C-terminal" evidence="3">
    <location>
        <begin position="161"/>
        <end position="277"/>
    </location>
</feature>
<dbReference type="AlphaFoldDB" id="A0A0B9AB50"/>
<reference evidence="4 5" key="1">
    <citation type="submission" date="2014-10" db="EMBL/GenBank/DDBJ databases">
        <title>Draft genome sequence of Novosphingobium subterraneum DSM 12447.</title>
        <authorList>
            <person name="Gan H.M."/>
            <person name="Gan H.Y."/>
            <person name="Savka M.A."/>
        </authorList>
    </citation>
    <scope>NUCLEOTIDE SEQUENCE [LARGE SCALE GENOMIC DNA]</scope>
    <source>
        <strain evidence="4 5">DSM 12447</strain>
    </source>
</reference>
<dbReference type="InterPro" id="IPR009057">
    <property type="entry name" value="Homeodomain-like_sf"/>
</dbReference>
<dbReference type="Gene3D" id="1.10.357.10">
    <property type="entry name" value="Tetracycline Repressor, domain 2"/>
    <property type="match status" value="1"/>
</dbReference>
<dbReference type="SUPFAM" id="SSF46689">
    <property type="entry name" value="Homeodomain-like"/>
    <property type="match status" value="1"/>
</dbReference>
<dbReference type="GO" id="GO:0003677">
    <property type="term" value="F:DNA binding"/>
    <property type="evidence" value="ECO:0007669"/>
    <property type="project" value="UniProtKB-KW"/>
</dbReference>
<dbReference type="PANTHER" id="PTHR30328:SF54">
    <property type="entry name" value="HTH-TYPE TRANSCRIPTIONAL REPRESSOR SCO4008"/>
    <property type="match status" value="1"/>
</dbReference>